<evidence type="ECO:0000313" key="8">
    <source>
        <dbReference type="EMBL" id="MCC3269418.1"/>
    </source>
</evidence>
<reference evidence="8" key="1">
    <citation type="submission" date="2021-10" db="EMBL/GenBank/DDBJ databases">
        <title>Novel species in genus Arthrobacter.</title>
        <authorList>
            <person name="Liu Y."/>
        </authorList>
    </citation>
    <scope>NUCLEOTIDE SEQUENCE</scope>
    <source>
        <strain evidence="8">Zg-Y809</strain>
    </source>
</reference>
<keyword evidence="5 7" id="KW-1133">Transmembrane helix</keyword>
<evidence type="ECO:0000256" key="7">
    <source>
        <dbReference type="SAM" id="Phobius"/>
    </source>
</evidence>
<accession>A0A9X1M167</accession>
<proteinExistence type="inferred from homology"/>
<dbReference type="RefSeq" id="WP_227907846.1">
    <property type="nucleotide sequence ID" value="NZ_CP095461.1"/>
</dbReference>
<dbReference type="AlphaFoldDB" id="A0A9X1M167"/>
<evidence type="ECO:0000256" key="2">
    <source>
        <dbReference type="ARBA" id="ARBA00011006"/>
    </source>
</evidence>
<feature type="transmembrane region" description="Helical" evidence="7">
    <location>
        <begin position="56"/>
        <end position="75"/>
    </location>
</feature>
<sequence>MIGFIVAGLVIGALARLIKPGKQNLSLLATLLLGLAGSVIGGVIANLIGTGDIFELNIFGFIVAVIASILLIGVAEGMSGRGKGQVRR</sequence>
<comment type="caution">
    <text evidence="8">The sequence shown here is derived from an EMBL/GenBank/DDBJ whole genome shotgun (WGS) entry which is preliminary data.</text>
</comment>
<evidence type="ECO:0000256" key="1">
    <source>
        <dbReference type="ARBA" id="ARBA00004651"/>
    </source>
</evidence>
<dbReference type="Proteomes" id="UP001139264">
    <property type="component" value="Unassembled WGS sequence"/>
</dbReference>
<evidence type="ECO:0000256" key="3">
    <source>
        <dbReference type="ARBA" id="ARBA00022475"/>
    </source>
</evidence>
<evidence type="ECO:0000313" key="9">
    <source>
        <dbReference type="Proteomes" id="UP001139264"/>
    </source>
</evidence>
<feature type="transmembrane region" description="Helical" evidence="7">
    <location>
        <begin position="25"/>
        <end position="49"/>
    </location>
</feature>
<evidence type="ECO:0000256" key="6">
    <source>
        <dbReference type="ARBA" id="ARBA00023136"/>
    </source>
</evidence>
<dbReference type="PANTHER" id="PTHR33884">
    <property type="entry name" value="UPF0410 PROTEIN YMGE"/>
    <property type="match status" value="1"/>
</dbReference>
<gene>
    <name evidence="8" type="ORF">LJ751_08575</name>
</gene>
<dbReference type="GO" id="GO:0005886">
    <property type="term" value="C:plasma membrane"/>
    <property type="evidence" value="ECO:0007669"/>
    <property type="project" value="UniProtKB-SubCell"/>
</dbReference>
<keyword evidence="4 7" id="KW-0812">Transmembrane</keyword>
<comment type="similarity">
    <text evidence="2">Belongs to the UPF0410 family.</text>
</comment>
<evidence type="ECO:0008006" key="10">
    <source>
        <dbReference type="Google" id="ProtNLM"/>
    </source>
</evidence>
<organism evidence="8 9">
    <name type="scientific">Arthrobacter gengyunqii</name>
    <dbReference type="NCBI Taxonomy" id="2886940"/>
    <lineage>
        <taxon>Bacteria</taxon>
        <taxon>Bacillati</taxon>
        <taxon>Actinomycetota</taxon>
        <taxon>Actinomycetes</taxon>
        <taxon>Micrococcales</taxon>
        <taxon>Micrococcaceae</taxon>
        <taxon>Arthrobacter</taxon>
    </lineage>
</organism>
<keyword evidence="6 7" id="KW-0472">Membrane</keyword>
<name>A0A9X1M167_9MICC</name>
<dbReference type="PANTHER" id="PTHR33884:SF3">
    <property type="entry name" value="UPF0410 PROTEIN YMGE"/>
    <property type="match status" value="1"/>
</dbReference>
<keyword evidence="3" id="KW-1003">Cell membrane</keyword>
<evidence type="ECO:0000256" key="5">
    <source>
        <dbReference type="ARBA" id="ARBA00022989"/>
    </source>
</evidence>
<dbReference type="EMBL" id="JAJFZP010000006">
    <property type="protein sequence ID" value="MCC3269418.1"/>
    <property type="molecule type" value="Genomic_DNA"/>
</dbReference>
<protein>
    <recommendedName>
        <fullName evidence="10">GlsB/YeaQ/YmgE family stress response membrane protein</fullName>
    </recommendedName>
</protein>
<evidence type="ECO:0000256" key="4">
    <source>
        <dbReference type="ARBA" id="ARBA00022692"/>
    </source>
</evidence>
<dbReference type="InterPro" id="IPR007341">
    <property type="entry name" value="Transgly_assoc"/>
</dbReference>
<comment type="subcellular location">
    <subcellularLocation>
        <location evidence="1">Cell membrane</location>
        <topology evidence="1">Multi-pass membrane protein</topology>
    </subcellularLocation>
</comment>